<organism evidence="1 2">
    <name type="scientific">Cadophora malorum</name>
    <dbReference type="NCBI Taxonomy" id="108018"/>
    <lineage>
        <taxon>Eukaryota</taxon>
        <taxon>Fungi</taxon>
        <taxon>Dikarya</taxon>
        <taxon>Ascomycota</taxon>
        <taxon>Pezizomycotina</taxon>
        <taxon>Leotiomycetes</taxon>
        <taxon>Helotiales</taxon>
        <taxon>Ploettnerulaceae</taxon>
        <taxon>Cadophora</taxon>
    </lineage>
</organism>
<proteinExistence type="predicted"/>
<dbReference type="Proteomes" id="UP000664132">
    <property type="component" value="Unassembled WGS sequence"/>
</dbReference>
<accession>A0A8H8BV90</accession>
<protein>
    <submittedName>
        <fullName evidence="1">Uncharacterized protein</fullName>
    </submittedName>
</protein>
<sequence>MARPLRHKTDSDEYAALIREMDAEELARKYRNLPEARKLDQAIEMYAMQSAEPADVGMVAAFSYARLIRAQNAATASLKALEKAAAELERFAKGG</sequence>
<keyword evidence="2" id="KW-1185">Reference proteome</keyword>
<dbReference type="AlphaFoldDB" id="A0A8H8BV90"/>
<evidence type="ECO:0000313" key="1">
    <source>
        <dbReference type="EMBL" id="KAG4425271.1"/>
    </source>
</evidence>
<dbReference type="EMBL" id="JAFJYH010000012">
    <property type="protein sequence ID" value="KAG4425271.1"/>
    <property type="molecule type" value="Genomic_DNA"/>
</dbReference>
<evidence type="ECO:0000313" key="2">
    <source>
        <dbReference type="Proteomes" id="UP000664132"/>
    </source>
</evidence>
<comment type="caution">
    <text evidence="1">The sequence shown here is derived from an EMBL/GenBank/DDBJ whole genome shotgun (WGS) entry which is preliminary data.</text>
</comment>
<gene>
    <name evidence="1" type="ORF">IFR04_001638</name>
</gene>
<name>A0A8H8BV90_9HELO</name>
<reference evidence="1" key="1">
    <citation type="submission" date="2021-02" db="EMBL/GenBank/DDBJ databases">
        <title>Genome sequence Cadophora malorum strain M34.</title>
        <authorList>
            <person name="Stefanovic E."/>
            <person name="Vu D."/>
            <person name="Scully C."/>
            <person name="Dijksterhuis J."/>
            <person name="Roader J."/>
            <person name="Houbraken J."/>
        </authorList>
    </citation>
    <scope>NUCLEOTIDE SEQUENCE</scope>
    <source>
        <strain evidence="1">M34</strain>
    </source>
</reference>